<dbReference type="FunFam" id="2.40.50.140:FF:000165">
    <property type="entry name" value="Chaperone CsaA"/>
    <property type="match status" value="1"/>
</dbReference>
<dbReference type="Pfam" id="PF01588">
    <property type="entry name" value="tRNA_bind"/>
    <property type="match status" value="1"/>
</dbReference>
<dbReference type="InterPro" id="IPR012340">
    <property type="entry name" value="NA-bd_OB-fold"/>
</dbReference>
<accession>A0A7C3KG47</accession>
<proteinExistence type="predicted"/>
<dbReference type="NCBIfam" id="NF007495">
    <property type="entry name" value="PRK10089.1-4"/>
    <property type="match status" value="1"/>
</dbReference>
<evidence type="ECO:0000256" key="1">
    <source>
        <dbReference type="ARBA" id="ARBA00022555"/>
    </source>
</evidence>
<comment type="caution">
    <text evidence="5">The sequence shown here is derived from an EMBL/GenBank/DDBJ whole genome shotgun (WGS) entry which is preliminary data.</text>
</comment>
<dbReference type="GO" id="GO:0000049">
    <property type="term" value="F:tRNA binding"/>
    <property type="evidence" value="ECO:0007669"/>
    <property type="project" value="UniProtKB-UniRule"/>
</dbReference>
<dbReference type="Gene3D" id="2.40.50.140">
    <property type="entry name" value="Nucleic acid-binding proteins"/>
    <property type="match status" value="1"/>
</dbReference>
<sequence length="110" mass="11910">MSISWQDFEAVELRVGTIVDVQEFPAARKPAYQLTVDFGEFGLKKSSAQITALYTPAQLLGKQVLAVTNFPPKQIGPFMSECLVTGFIQADGAVVLAIPDRPVTNGLRLA</sequence>
<dbReference type="EMBL" id="DSRU01000301">
    <property type="protein sequence ID" value="HFN00185.1"/>
    <property type="molecule type" value="Genomic_DNA"/>
</dbReference>
<dbReference type="PROSITE" id="PS50886">
    <property type="entry name" value="TRBD"/>
    <property type="match status" value="1"/>
</dbReference>
<dbReference type="InterPro" id="IPR002547">
    <property type="entry name" value="tRNA-bd_dom"/>
</dbReference>
<reference evidence="5" key="1">
    <citation type="journal article" date="2020" name="mSystems">
        <title>Genome- and Community-Level Interaction Insights into Carbon Utilization and Element Cycling Functions of Hydrothermarchaeota in Hydrothermal Sediment.</title>
        <authorList>
            <person name="Zhou Z."/>
            <person name="Liu Y."/>
            <person name="Xu W."/>
            <person name="Pan J."/>
            <person name="Luo Z.H."/>
            <person name="Li M."/>
        </authorList>
    </citation>
    <scope>NUCLEOTIDE SEQUENCE [LARGE SCALE GENOMIC DNA]</scope>
    <source>
        <strain evidence="5">SpSt-418</strain>
    </source>
</reference>
<dbReference type="CDD" id="cd02798">
    <property type="entry name" value="tRNA_bind_CsaA"/>
    <property type="match status" value="1"/>
</dbReference>
<dbReference type="PANTHER" id="PTHR11586">
    <property type="entry name" value="TRNA-AMINOACYLATION COFACTOR ARC1 FAMILY MEMBER"/>
    <property type="match status" value="1"/>
</dbReference>
<dbReference type="PANTHER" id="PTHR11586:SF37">
    <property type="entry name" value="TRNA-BINDING DOMAIN-CONTAINING PROTEIN"/>
    <property type="match status" value="1"/>
</dbReference>
<name>A0A7C3KG47_9CYAN</name>
<dbReference type="InterPro" id="IPR008231">
    <property type="entry name" value="CsaA"/>
</dbReference>
<feature type="domain" description="TRNA-binding" evidence="4">
    <location>
        <begin position="7"/>
        <end position="110"/>
    </location>
</feature>
<evidence type="ECO:0000256" key="2">
    <source>
        <dbReference type="ARBA" id="ARBA00022884"/>
    </source>
</evidence>
<dbReference type="SUPFAM" id="SSF50249">
    <property type="entry name" value="Nucleic acid-binding proteins"/>
    <property type="match status" value="1"/>
</dbReference>
<organism evidence="5">
    <name type="scientific">Oscillatoriales cyanobacterium SpSt-418</name>
    <dbReference type="NCBI Taxonomy" id="2282169"/>
    <lineage>
        <taxon>Bacteria</taxon>
        <taxon>Bacillati</taxon>
        <taxon>Cyanobacteriota</taxon>
        <taxon>Cyanophyceae</taxon>
        <taxon>Oscillatoriophycideae</taxon>
        <taxon>Oscillatoriales</taxon>
    </lineage>
</organism>
<dbReference type="InterPro" id="IPR051270">
    <property type="entry name" value="Tyrosine-tRNA_ligase_regulator"/>
</dbReference>
<dbReference type="NCBIfam" id="TIGR02222">
    <property type="entry name" value="chap_CsaA"/>
    <property type="match status" value="1"/>
</dbReference>
<dbReference type="AlphaFoldDB" id="A0A7C3KG47"/>
<keyword evidence="2 3" id="KW-0694">RNA-binding</keyword>
<evidence type="ECO:0000256" key="3">
    <source>
        <dbReference type="PROSITE-ProRule" id="PRU00209"/>
    </source>
</evidence>
<evidence type="ECO:0000313" key="5">
    <source>
        <dbReference type="EMBL" id="HFN00185.1"/>
    </source>
</evidence>
<gene>
    <name evidence="5" type="ORF">ENR64_20995</name>
</gene>
<dbReference type="NCBIfam" id="NF007493">
    <property type="entry name" value="PRK10089.1-2"/>
    <property type="match status" value="1"/>
</dbReference>
<evidence type="ECO:0000259" key="4">
    <source>
        <dbReference type="PROSITE" id="PS50886"/>
    </source>
</evidence>
<protein>
    <submittedName>
        <fullName evidence="5">tRNA-binding protein</fullName>
    </submittedName>
</protein>
<keyword evidence="1 3" id="KW-0820">tRNA-binding</keyword>
<dbReference type="NCBIfam" id="NF007494">
    <property type="entry name" value="PRK10089.1-3"/>
    <property type="match status" value="1"/>
</dbReference>